<proteinExistence type="inferred from homology"/>
<dbReference type="PROSITE" id="PS50305">
    <property type="entry name" value="SIRTUIN"/>
    <property type="match status" value="1"/>
</dbReference>
<evidence type="ECO:0000313" key="10">
    <source>
        <dbReference type="EMBL" id="SPD75158.1"/>
    </source>
</evidence>
<dbReference type="InterPro" id="IPR003000">
    <property type="entry name" value="Sirtuin"/>
</dbReference>
<evidence type="ECO:0000256" key="3">
    <source>
        <dbReference type="ARBA" id="ARBA00022723"/>
    </source>
</evidence>
<dbReference type="InterPro" id="IPR026590">
    <property type="entry name" value="Ssirtuin_cat_dom"/>
</dbReference>
<gene>
    <name evidence="10" type="primary">cobB</name>
    <name evidence="10" type="ORF">PITCH_A450006</name>
</gene>
<dbReference type="FunFam" id="3.40.50.1220:FF:000038">
    <property type="entry name" value="NAD-dependent protein deacetylase sirtuin-6 isoform X2"/>
    <property type="match status" value="1"/>
</dbReference>
<dbReference type="PANTHER" id="PTHR11085:SF12">
    <property type="entry name" value="NAD-DEPENDENT PROTEIN DEACYLASE SIRTUIN-6"/>
    <property type="match status" value="1"/>
</dbReference>
<dbReference type="SUPFAM" id="SSF52467">
    <property type="entry name" value="DHS-like NAD/FAD-binding domain"/>
    <property type="match status" value="1"/>
</dbReference>
<dbReference type="GO" id="GO:0046872">
    <property type="term" value="F:metal ion binding"/>
    <property type="evidence" value="ECO:0007669"/>
    <property type="project" value="UniProtKB-KW"/>
</dbReference>
<accession>A0A445N076</accession>
<sequence>MNDTLDKRIQTLAQWIYEARYLVVFTGAGISTESGLPDFRGPDGLWTRRDKGLPEKEPRQRWRDAQPNSGHYAIAELQEMGKLKFLISQNVDNLHLKSGIRPDLLAELHGNLSKMRCTVCGSKVDRSLGLTTCQCGGQLIKSIVDFGQSLPEKDLMLSYQHSQGCDLFIVVGSSLVVTPAADMPLEALRAGARLVIINKGDTPFDGHAHLRFDEEIGQVLPKAVEILRGLMGG</sequence>
<keyword evidence="2" id="KW-0808">Transferase</keyword>
<dbReference type="PANTHER" id="PTHR11085">
    <property type="entry name" value="NAD-DEPENDENT PROTEIN DEACYLASE SIRTUIN-5, MITOCHONDRIAL-RELATED"/>
    <property type="match status" value="1"/>
</dbReference>
<dbReference type="AlphaFoldDB" id="A0A445N076"/>
<keyword evidence="4 7" id="KW-0862">Zinc</keyword>
<dbReference type="CDD" id="cd01407">
    <property type="entry name" value="SIR2-fam"/>
    <property type="match status" value="1"/>
</dbReference>
<dbReference type="EMBL" id="OJIN01000187">
    <property type="protein sequence ID" value="SPD75158.1"/>
    <property type="molecule type" value="Genomic_DNA"/>
</dbReference>
<dbReference type="InterPro" id="IPR029035">
    <property type="entry name" value="DHS-like_NAD/FAD-binding_dom"/>
</dbReference>
<dbReference type="Gene3D" id="3.40.50.1220">
    <property type="entry name" value="TPP-binding domain"/>
    <property type="match status" value="1"/>
</dbReference>
<feature type="binding site" evidence="7">
    <location>
        <position position="120"/>
    </location>
    <ligand>
        <name>Zn(2+)</name>
        <dbReference type="ChEBI" id="CHEBI:29105"/>
    </ligand>
</feature>
<dbReference type="Pfam" id="PF02146">
    <property type="entry name" value="SIR2"/>
    <property type="match status" value="2"/>
</dbReference>
<dbReference type="GO" id="GO:0003714">
    <property type="term" value="F:transcription corepressor activity"/>
    <property type="evidence" value="ECO:0007669"/>
    <property type="project" value="TreeGrafter"/>
</dbReference>
<feature type="compositionally biased region" description="Basic and acidic residues" evidence="8">
    <location>
        <begin position="46"/>
        <end position="64"/>
    </location>
</feature>
<evidence type="ECO:0000256" key="4">
    <source>
        <dbReference type="ARBA" id="ARBA00022833"/>
    </source>
</evidence>
<reference evidence="10" key="1">
    <citation type="submission" date="2018-01" db="EMBL/GenBank/DDBJ databases">
        <authorList>
            <person name="Regsiter A."/>
            <person name="William W."/>
        </authorList>
    </citation>
    <scope>NUCLEOTIDE SEQUENCE</scope>
    <source>
        <strain evidence="10">TRIP AH-1</strain>
    </source>
</reference>
<keyword evidence="3 7" id="KW-0479">Metal-binding</keyword>
<comment type="similarity">
    <text evidence="6">Belongs to the sirtuin family. Class IV subfamily.</text>
</comment>
<feature type="binding site" evidence="7">
    <location>
        <position position="133"/>
    </location>
    <ligand>
        <name>Zn(2+)</name>
        <dbReference type="ChEBI" id="CHEBI:29105"/>
    </ligand>
</feature>
<evidence type="ECO:0000256" key="5">
    <source>
        <dbReference type="ARBA" id="ARBA00023027"/>
    </source>
</evidence>
<feature type="binding site" evidence="7">
    <location>
        <position position="135"/>
    </location>
    <ligand>
        <name>Zn(2+)</name>
        <dbReference type="ChEBI" id="CHEBI:29105"/>
    </ligand>
</feature>
<keyword evidence="10" id="KW-0378">Hydrolase</keyword>
<evidence type="ECO:0000256" key="2">
    <source>
        <dbReference type="ARBA" id="ARBA00022679"/>
    </source>
</evidence>
<evidence type="ECO:0000256" key="8">
    <source>
        <dbReference type="SAM" id="MobiDB-lite"/>
    </source>
</evidence>
<feature type="binding site" evidence="7">
    <location>
        <position position="117"/>
    </location>
    <ligand>
        <name>Zn(2+)</name>
        <dbReference type="ChEBI" id="CHEBI:29105"/>
    </ligand>
</feature>
<feature type="active site" description="Proton acceptor" evidence="7">
    <location>
        <position position="109"/>
    </location>
</feature>
<dbReference type="InterPro" id="IPR050134">
    <property type="entry name" value="NAD-dep_sirtuin_deacylases"/>
</dbReference>
<name>A0A445N076_9BACT</name>
<dbReference type="Gene3D" id="2.20.28.200">
    <property type="match status" value="1"/>
</dbReference>
<dbReference type="GO" id="GO:0017136">
    <property type="term" value="F:histone deacetylase activity, NAD-dependent"/>
    <property type="evidence" value="ECO:0007669"/>
    <property type="project" value="TreeGrafter"/>
</dbReference>
<dbReference type="GO" id="GO:0070403">
    <property type="term" value="F:NAD+ binding"/>
    <property type="evidence" value="ECO:0007669"/>
    <property type="project" value="InterPro"/>
</dbReference>
<dbReference type="EC" id="2.3.1.286" evidence="1"/>
<evidence type="ECO:0000256" key="6">
    <source>
        <dbReference type="ARBA" id="ARBA00038170"/>
    </source>
</evidence>
<feature type="domain" description="Deacetylase sirtuin-type" evidence="9">
    <location>
        <begin position="2"/>
        <end position="230"/>
    </location>
</feature>
<organism evidence="10">
    <name type="scientific">uncultured Desulfobacterium sp</name>
    <dbReference type="NCBI Taxonomy" id="201089"/>
    <lineage>
        <taxon>Bacteria</taxon>
        <taxon>Pseudomonadati</taxon>
        <taxon>Thermodesulfobacteriota</taxon>
        <taxon>Desulfobacteria</taxon>
        <taxon>Desulfobacterales</taxon>
        <taxon>Desulfobacteriaceae</taxon>
        <taxon>Desulfobacterium</taxon>
        <taxon>environmental samples</taxon>
    </lineage>
</organism>
<feature type="region of interest" description="Disordered" evidence="8">
    <location>
        <begin position="41"/>
        <end position="65"/>
    </location>
</feature>
<keyword evidence="5" id="KW-0520">NAD</keyword>
<dbReference type="GO" id="GO:0016787">
    <property type="term" value="F:hydrolase activity"/>
    <property type="evidence" value="ECO:0007669"/>
    <property type="project" value="UniProtKB-KW"/>
</dbReference>
<dbReference type="GO" id="GO:0000122">
    <property type="term" value="P:negative regulation of transcription by RNA polymerase II"/>
    <property type="evidence" value="ECO:0007669"/>
    <property type="project" value="TreeGrafter"/>
</dbReference>
<evidence type="ECO:0000256" key="1">
    <source>
        <dbReference type="ARBA" id="ARBA00012928"/>
    </source>
</evidence>
<evidence type="ECO:0000256" key="7">
    <source>
        <dbReference type="PROSITE-ProRule" id="PRU00236"/>
    </source>
</evidence>
<protein>
    <recommendedName>
        <fullName evidence="1">protein acetyllysine N-acetyltransferase</fullName>
        <ecNumber evidence="1">2.3.1.286</ecNumber>
    </recommendedName>
</protein>
<evidence type="ECO:0000259" key="9">
    <source>
        <dbReference type="PROSITE" id="PS50305"/>
    </source>
</evidence>